<evidence type="ECO:0000256" key="11">
    <source>
        <dbReference type="ARBA" id="ARBA00022984"/>
    </source>
</evidence>
<dbReference type="UniPathway" id="UPA00113">
    <property type="reaction ID" value="UER00532"/>
</dbReference>
<dbReference type="Pfam" id="PF12804">
    <property type="entry name" value="NTP_transf_3"/>
    <property type="match status" value="1"/>
</dbReference>
<dbReference type="SUPFAM" id="SSF53448">
    <property type="entry name" value="Nucleotide-diphospho-sugar transferases"/>
    <property type="match status" value="1"/>
</dbReference>
<evidence type="ECO:0000256" key="16">
    <source>
        <dbReference type="ARBA" id="ARBA00048493"/>
    </source>
</evidence>
<comment type="similarity">
    <text evidence="3 18">In the N-terminal section; belongs to the N-acetylglucosamine-1-phosphate uridyltransferase family.</text>
</comment>
<feature type="region of interest" description="N-acetyltransferase" evidence="18">
    <location>
        <begin position="262"/>
        <end position="458"/>
    </location>
</feature>
<feature type="region of interest" description="Pyrophosphorylase" evidence="18">
    <location>
        <begin position="1"/>
        <end position="240"/>
    </location>
</feature>
<feature type="binding site" evidence="18">
    <location>
        <position position="181"/>
    </location>
    <ligand>
        <name>UDP-N-acetyl-alpha-D-glucosamine</name>
        <dbReference type="ChEBI" id="CHEBI:57705"/>
    </ligand>
</feature>
<keyword evidence="10 18" id="KW-0133">Cell shape</keyword>
<comment type="catalytic activity">
    <reaction evidence="15 18">
        <text>alpha-D-glucosamine 1-phosphate + acetyl-CoA = N-acetyl-alpha-D-glucosamine 1-phosphate + CoA + H(+)</text>
        <dbReference type="Rhea" id="RHEA:13725"/>
        <dbReference type="ChEBI" id="CHEBI:15378"/>
        <dbReference type="ChEBI" id="CHEBI:57287"/>
        <dbReference type="ChEBI" id="CHEBI:57288"/>
        <dbReference type="ChEBI" id="CHEBI:57776"/>
        <dbReference type="ChEBI" id="CHEBI:58516"/>
        <dbReference type="EC" id="2.3.1.157"/>
    </reaction>
</comment>
<evidence type="ECO:0000256" key="7">
    <source>
        <dbReference type="ARBA" id="ARBA00022723"/>
    </source>
</evidence>
<dbReference type="PATRIC" id="fig|438.15.peg.13"/>
<evidence type="ECO:0000256" key="1">
    <source>
        <dbReference type="ARBA" id="ARBA00004496"/>
    </source>
</evidence>
<keyword evidence="13 18" id="KW-0012">Acyltransferase</keyword>
<feature type="binding site" evidence="18">
    <location>
        <begin position="380"/>
        <end position="381"/>
    </location>
    <ligand>
        <name>acetyl-CoA</name>
        <dbReference type="ChEBI" id="CHEBI:57288"/>
    </ligand>
</feature>
<keyword evidence="9 18" id="KW-0460">Magnesium</keyword>
<evidence type="ECO:0000256" key="10">
    <source>
        <dbReference type="ARBA" id="ARBA00022960"/>
    </source>
</evidence>
<dbReference type="GO" id="GO:0003977">
    <property type="term" value="F:UDP-N-acetylglucosamine diphosphorylase activity"/>
    <property type="evidence" value="ECO:0007669"/>
    <property type="project" value="UniProtKB-UniRule"/>
</dbReference>
<keyword evidence="6 18" id="KW-0548">Nucleotidyltransferase</keyword>
<dbReference type="GO" id="GO:0009252">
    <property type="term" value="P:peptidoglycan biosynthetic process"/>
    <property type="evidence" value="ECO:0007669"/>
    <property type="project" value="UniProtKB-UniRule"/>
</dbReference>
<keyword evidence="4 18" id="KW-0963">Cytoplasm</keyword>
<feature type="binding site" evidence="18">
    <location>
        <position position="87"/>
    </location>
    <ligand>
        <name>UDP-N-acetyl-alpha-D-glucosamine</name>
        <dbReference type="ChEBI" id="CHEBI:57705"/>
    </ligand>
</feature>
<dbReference type="GO" id="GO:0000902">
    <property type="term" value="P:cell morphogenesis"/>
    <property type="evidence" value="ECO:0007669"/>
    <property type="project" value="UniProtKB-UniRule"/>
</dbReference>
<feature type="binding site" evidence="18">
    <location>
        <position position="327"/>
    </location>
    <ligand>
        <name>UDP-N-acetyl-alpha-D-glucosamine</name>
        <dbReference type="ChEBI" id="CHEBI:57705"/>
    </ligand>
</feature>
<feature type="binding site" evidence="18">
    <location>
        <position position="360"/>
    </location>
    <ligand>
        <name>UDP-N-acetyl-alpha-D-glucosamine</name>
        <dbReference type="ChEBI" id="CHEBI:57705"/>
    </ligand>
</feature>
<keyword evidence="8 18" id="KW-0677">Repeat</keyword>
<dbReference type="SUPFAM" id="SSF51161">
    <property type="entry name" value="Trimeric LpxA-like enzymes"/>
    <property type="match status" value="1"/>
</dbReference>
<protein>
    <recommendedName>
        <fullName evidence="18">Bifunctional protein GlmU</fullName>
    </recommendedName>
    <domain>
        <recommendedName>
            <fullName evidence="18">UDP-N-acetylglucosamine pyrophosphorylase</fullName>
            <ecNumber evidence="18">2.7.7.23</ecNumber>
        </recommendedName>
        <alternativeName>
            <fullName evidence="18">N-acetylglucosamine-1-phosphate uridyltransferase</fullName>
        </alternativeName>
    </domain>
    <domain>
        <recommendedName>
            <fullName evidence="18">Glucosamine-1-phosphate N-acetyltransferase</fullName>
            <ecNumber evidence="18">2.3.1.157</ecNumber>
        </recommendedName>
    </domain>
</protein>
<feature type="binding site" evidence="18">
    <location>
        <position position="374"/>
    </location>
    <ligand>
        <name>acetyl-CoA</name>
        <dbReference type="ChEBI" id="CHEBI:57288"/>
    </ligand>
</feature>
<evidence type="ECO:0000256" key="4">
    <source>
        <dbReference type="ARBA" id="ARBA00022490"/>
    </source>
</evidence>
<feature type="binding site" evidence="18">
    <location>
        <position position="152"/>
    </location>
    <ligand>
        <name>UDP-N-acetyl-alpha-D-glucosamine</name>
        <dbReference type="ChEBI" id="CHEBI:57705"/>
    </ligand>
</feature>
<dbReference type="GO" id="GO:0008360">
    <property type="term" value="P:regulation of cell shape"/>
    <property type="evidence" value="ECO:0007669"/>
    <property type="project" value="UniProtKB-KW"/>
</dbReference>
<name>A0A1A0DPM8_ACEPA</name>
<dbReference type="EC" id="2.3.1.157" evidence="18"/>
<feature type="binding site" evidence="18">
    <location>
        <begin position="92"/>
        <end position="93"/>
    </location>
    <ligand>
        <name>UDP-N-acetyl-alpha-D-glucosamine</name>
        <dbReference type="ChEBI" id="CHEBI:57705"/>
    </ligand>
</feature>
<dbReference type="InterPro" id="IPR029044">
    <property type="entry name" value="Nucleotide-diphossugar_trans"/>
</dbReference>
<feature type="binding site" evidence="18">
    <location>
        <position position="345"/>
    </location>
    <ligand>
        <name>UDP-N-acetyl-alpha-D-glucosamine</name>
        <dbReference type="ChEBI" id="CHEBI:57705"/>
    </ligand>
</feature>
<dbReference type="PANTHER" id="PTHR43584">
    <property type="entry name" value="NUCLEOTIDYL TRANSFERASE"/>
    <property type="match status" value="1"/>
</dbReference>
<dbReference type="GO" id="GO:0009245">
    <property type="term" value="P:lipid A biosynthetic process"/>
    <property type="evidence" value="ECO:0007669"/>
    <property type="project" value="UniProtKB-UniRule"/>
</dbReference>
<dbReference type="Proteomes" id="UP000093796">
    <property type="component" value="Unassembled WGS sequence"/>
</dbReference>
<dbReference type="RefSeq" id="WP_003630676.1">
    <property type="nucleotide sequence ID" value="NZ_LYUD01000001.1"/>
</dbReference>
<evidence type="ECO:0000256" key="6">
    <source>
        <dbReference type="ARBA" id="ARBA00022695"/>
    </source>
</evidence>
<keyword evidence="14 18" id="KW-0961">Cell wall biogenesis/degradation</keyword>
<gene>
    <name evidence="18 20" type="primary">glmU</name>
    <name evidence="20" type="ORF">SRCM100623_00013</name>
</gene>
<dbReference type="InterPro" id="IPR001451">
    <property type="entry name" value="Hexapep"/>
</dbReference>
<feature type="active site" description="Proton acceptor" evidence="18">
    <location>
        <position position="357"/>
    </location>
</feature>
<dbReference type="InterPro" id="IPR005882">
    <property type="entry name" value="Bifunctional_GlmU"/>
</dbReference>
<evidence type="ECO:0000256" key="13">
    <source>
        <dbReference type="ARBA" id="ARBA00023315"/>
    </source>
</evidence>
<comment type="subunit">
    <text evidence="18">Homotrimer.</text>
</comment>
<dbReference type="PROSITE" id="PS00101">
    <property type="entry name" value="HEXAPEP_TRANSFERASES"/>
    <property type="match status" value="1"/>
</dbReference>
<keyword evidence="11 18" id="KW-0573">Peptidoglycan synthesis</keyword>
<feature type="binding site" evidence="18">
    <location>
        <position position="434"/>
    </location>
    <ligand>
        <name>acetyl-CoA</name>
        <dbReference type="ChEBI" id="CHEBI:57288"/>
    </ligand>
</feature>
<feature type="binding site" evidence="18">
    <location>
        <position position="371"/>
    </location>
    <ligand>
        <name>UDP-N-acetyl-alpha-D-glucosamine</name>
        <dbReference type="ChEBI" id="CHEBI:57705"/>
    </ligand>
</feature>
<evidence type="ECO:0000256" key="8">
    <source>
        <dbReference type="ARBA" id="ARBA00022737"/>
    </source>
</evidence>
<comment type="cofactor">
    <cofactor evidence="18">
        <name>Mg(2+)</name>
        <dbReference type="ChEBI" id="CHEBI:18420"/>
    </cofactor>
    <text evidence="18">Binds 1 Mg(2+) ion per subunit.</text>
</comment>
<dbReference type="HAMAP" id="MF_01631">
    <property type="entry name" value="GlmU"/>
    <property type="match status" value="1"/>
</dbReference>
<comment type="similarity">
    <text evidence="2 18">In the C-terminal section; belongs to the transferase hexapeptide repeat family.</text>
</comment>
<comment type="pathway">
    <text evidence="18">Nucleotide-sugar biosynthesis; UDP-N-acetyl-alpha-D-glucosamine biosynthesis; UDP-N-acetyl-alpha-D-glucosamine from N-acetyl-alpha-D-glucosamine 1-phosphate: step 1/1.</text>
</comment>
<evidence type="ECO:0000256" key="5">
    <source>
        <dbReference type="ARBA" id="ARBA00022679"/>
    </source>
</evidence>
<evidence type="ECO:0000256" key="2">
    <source>
        <dbReference type="ARBA" id="ARBA00007707"/>
    </source>
</evidence>
<keyword evidence="7 18" id="KW-0479">Metal-binding</keyword>
<feature type="binding site" evidence="18">
    <location>
        <position position="399"/>
    </location>
    <ligand>
        <name>acetyl-CoA</name>
        <dbReference type="ChEBI" id="CHEBI:57288"/>
    </ligand>
</feature>
<dbReference type="PANTHER" id="PTHR43584:SF3">
    <property type="entry name" value="BIFUNCTIONAL PROTEIN GLMU"/>
    <property type="match status" value="1"/>
</dbReference>
<comment type="pathway">
    <text evidence="18">Nucleotide-sugar biosynthesis; UDP-N-acetyl-alpha-D-glucosamine biosynthesis; N-acetyl-alpha-D-glucosamine 1-phosphate from alpha-D-glucosamine 6-phosphate (route II): step 2/2.</text>
</comment>
<evidence type="ECO:0000313" key="21">
    <source>
        <dbReference type="Proteomes" id="UP000093796"/>
    </source>
</evidence>
<dbReference type="GO" id="GO:0071555">
    <property type="term" value="P:cell wall organization"/>
    <property type="evidence" value="ECO:0007669"/>
    <property type="project" value="UniProtKB-KW"/>
</dbReference>
<dbReference type="GO" id="GO:0000287">
    <property type="term" value="F:magnesium ion binding"/>
    <property type="evidence" value="ECO:0007669"/>
    <property type="project" value="UniProtKB-UniRule"/>
</dbReference>
<dbReference type="Gene3D" id="3.90.550.10">
    <property type="entry name" value="Spore Coat Polysaccharide Biosynthesis Protein SpsA, Chain A"/>
    <property type="match status" value="1"/>
</dbReference>
<feature type="binding site" evidence="18">
    <location>
        <position position="115"/>
    </location>
    <ligand>
        <name>Mg(2+)</name>
        <dbReference type="ChEBI" id="CHEBI:18420"/>
    </ligand>
</feature>
<feature type="binding site" evidence="18">
    <location>
        <position position="39"/>
    </location>
    <ligand>
        <name>UDP-N-acetyl-alpha-D-glucosamine</name>
        <dbReference type="ChEBI" id="CHEBI:57705"/>
    </ligand>
</feature>
<dbReference type="eggNOG" id="COG1207">
    <property type="taxonomic scope" value="Bacteria"/>
</dbReference>
<comment type="caution">
    <text evidence="20">The sequence shown here is derived from an EMBL/GenBank/DDBJ whole genome shotgun (WGS) entry which is preliminary data.</text>
</comment>
<dbReference type="InterPro" id="IPR025877">
    <property type="entry name" value="MobA-like_NTP_Trfase"/>
</dbReference>
<reference evidence="20 21" key="1">
    <citation type="submission" date="2016-05" db="EMBL/GenBank/DDBJ databases">
        <title>Genome sequencing of Acetobacter pasteurianus strain SRCM100623.</title>
        <authorList>
            <person name="Song Y.R."/>
        </authorList>
    </citation>
    <scope>NUCLEOTIDE SEQUENCE [LARGE SCALE GENOMIC DNA]</scope>
    <source>
        <strain evidence="20 21">SRCM100623</strain>
    </source>
</reference>
<dbReference type="InterPro" id="IPR050065">
    <property type="entry name" value="GlmU-like"/>
</dbReference>
<dbReference type="CDD" id="cd03353">
    <property type="entry name" value="LbH_GlmU_C"/>
    <property type="match status" value="1"/>
</dbReference>
<evidence type="ECO:0000256" key="9">
    <source>
        <dbReference type="ARBA" id="ARBA00022842"/>
    </source>
</evidence>
<dbReference type="Gene3D" id="2.160.10.10">
    <property type="entry name" value="Hexapeptide repeat proteins"/>
    <property type="match status" value="1"/>
</dbReference>
<feature type="domain" description="MobA-like NTP transferase" evidence="19">
    <location>
        <begin position="22"/>
        <end position="137"/>
    </location>
</feature>
<dbReference type="InterPro" id="IPR038009">
    <property type="entry name" value="GlmU_C_LbH"/>
</dbReference>
<dbReference type="Pfam" id="PF00132">
    <property type="entry name" value="Hexapep"/>
    <property type="match status" value="2"/>
</dbReference>
<comment type="pathway">
    <text evidence="18">Bacterial outer membrane biogenesis; LPS lipid A biosynthesis.</text>
</comment>
<feature type="binding site" evidence="18">
    <location>
        <position position="417"/>
    </location>
    <ligand>
        <name>acetyl-CoA</name>
        <dbReference type="ChEBI" id="CHEBI:57288"/>
    </ligand>
</feature>
<comment type="catalytic activity">
    <reaction evidence="16 18">
        <text>N-acetyl-alpha-D-glucosamine 1-phosphate + UTP + H(+) = UDP-N-acetyl-alpha-D-glucosamine + diphosphate</text>
        <dbReference type="Rhea" id="RHEA:13509"/>
        <dbReference type="ChEBI" id="CHEBI:15378"/>
        <dbReference type="ChEBI" id="CHEBI:33019"/>
        <dbReference type="ChEBI" id="CHEBI:46398"/>
        <dbReference type="ChEBI" id="CHEBI:57705"/>
        <dbReference type="ChEBI" id="CHEBI:57776"/>
        <dbReference type="EC" id="2.7.7.23"/>
    </reaction>
</comment>
<dbReference type="OrthoDB" id="9775031at2"/>
<evidence type="ECO:0000256" key="17">
    <source>
        <dbReference type="ARBA" id="ARBA00049628"/>
    </source>
</evidence>
<dbReference type="GO" id="GO:0006048">
    <property type="term" value="P:UDP-N-acetylglucosamine biosynthetic process"/>
    <property type="evidence" value="ECO:0007669"/>
    <property type="project" value="UniProtKB-UniPathway"/>
</dbReference>
<feature type="binding site" evidence="18">
    <location>
        <position position="238"/>
    </location>
    <ligand>
        <name>UDP-N-acetyl-alpha-D-glucosamine</name>
        <dbReference type="ChEBI" id="CHEBI:57705"/>
    </ligand>
</feature>
<evidence type="ECO:0000256" key="18">
    <source>
        <dbReference type="HAMAP-Rule" id="MF_01631"/>
    </source>
</evidence>
<dbReference type="EC" id="2.7.7.23" evidence="18"/>
<feature type="binding site" evidence="18">
    <location>
        <position position="238"/>
    </location>
    <ligand>
        <name>Mg(2+)</name>
        <dbReference type="ChEBI" id="CHEBI:18420"/>
    </ligand>
</feature>
<evidence type="ECO:0000256" key="14">
    <source>
        <dbReference type="ARBA" id="ARBA00023316"/>
    </source>
</evidence>
<evidence type="ECO:0000256" key="15">
    <source>
        <dbReference type="ARBA" id="ARBA00048247"/>
    </source>
</evidence>
<organism evidence="20 21">
    <name type="scientific">Acetobacter pasteurianus</name>
    <name type="common">Acetobacter turbidans</name>
    <dbReference type="NCBI Taxonomy" id="438"/>
    <lineage>
        <taxon>Bacteria</taxon>
        <taxon>Pseudomonadati</taxon>
        <taxon>Pseudomonadota</taxon>
        <taxon>Alphaproteobacteria</taxon>
        <taxon>Acetobacterales</taxon>
        <taxon>Acetobacteraceae</taxon>
        <taxon>Acetobacter</taxon>
    </lineage>
</organism>
<accession>A0A1A0DPM8</accession>
<dbReference type="GO" id="GO:0005737">
    <property type="term" value="C:cytoplasm"/>
    <property type="evidence" value="ECO:0007669"/>
    <property type="project" value="UniProtKB-SubCell"/>
</dbReference>
<dbReference type="AlphaFoldDB" id="A0A1A0DPM8"/>
<comment type="caution">
    <text evidence="18">Lacks conserved residue(s) required for the propagation of feature annotation.</text>
</comment>
<dbReference type="CDD" id="cd02540">
    <property type="entry name" value="GT2_GlmU_N_bac"/>
    <property type="match status" value="1"/>
</dbReference>
<evidence type="ECO:0000256" key="12">
    <source>
        <dbReference type="ARBA" id="ARBA00023268"/>
    </source>
</evidence>
<comment type="function">
    <text evidence="17 18">Catalyzes the last two sequential reactions in the de novo biosynthetic pathway for UDP-N-acetylglucosamine (UDP-GlcNAc). The C-terminal domain catalyzes the transfer of acetyl group from acetyl coenzyme A to glucosamine-1-phosphate (GlcN-1-P) to produce N-acetylglucosamine-1-phosphate (GlcNAc-1-P), which is converted into UDP-GlcNAc by the transfer of uridine 5-monophosphate (from uridine 5-triphosphate), a reaction catalyzed by the N-terminal domain.</text>
</comment>
<dbReference type="InterPro" id="IPR018357">
    <property type="entry name" value="Hexapep_transf_CS"/>
</dbReference>
<dbReference type="EMBL" id="LYUD01000001">
    <property type="protein sequence ID" value="OAZ76791.1"/>
    <property type="molecule type" value="Genomic_DNA"/>
</dbReference>
<comment type="subcellular location">
    <subcellularLocation>
        <location evidence="1 18">Cytoplasm</location>
    </subcellularLocation>
</comment>
<dbReference type="GO" id="GO:0016020">
    <property type="term" value="C:membrane"/>
    <property type="evidence" value="ECO:0007669"/>
    <property type="project" value="GOC"/>
</dbReference>
<dbReference type="GO" id="GO:0019134">
    <property type="term" value="F:glucosamine-1-phosphate N-acetyltransferase activity"/>
    <property type="evidence" value="ECO:0007669"/>
    <property type="project" value="UniProtKB-UniRule"/>
</dbReference>
<keyword evidence="5 18" id="KW-0808">Transferase</keyword>
<feature type="binding site" evidence="18">
    <location>
        <begin position="25"/>
        <end position="28"/>
    </location>
    <ligand>
        <name>UDP-N-acetyl-alpha-D-glucosamine</name>
        <dbReference type="ChEBI" id="CHEBI:57705"/>
    </ligand>
</feature>
<evidence type="ECO:0000256" key="3">
    <source>
        <dbReference type="ARBA" id="ARBA00007947"/>
    </source>
</evidence>
<dbReference type="UniPathway" id="UPA00973"/>
<sequence length="458" mass="48833">MPELGLPHALMTSISAPRPATAVLLAAGLGTRMKSSRPKAMQSLGGRPMLAHLLANAAEVFDRLVVVIGPDMEEVAELAAPYPVVVQQERLGTAHAALQAEAWFGDGDVAVLYADNPLISAETLNRLLEERRKPDVGLALLAMRPADPARYGRVVAQDGNVERIVEWADATPEERAIDLCNAGVLCADAVDFRRWLHNVRNDNAKGEYYLTDVVDLAVADNVQVRAVEAAEDELRGVNSRAELAQAEAALQTRLRNKAMENGVTLVAPETVFLSADTQIEPDVLIEPNVFFGPGVTVQSGAVIRAFSHLEGCEVQANAIIGPYARIREGTTIGASARVGNFVEIKATTLGEGSKANHLTYLGNAEIGSRTNIGAGTITCNYDGVFKHTTTIGDKAFIGSDSIIVAPVSIGDNTLVAAGSVITQNVPDEALAFGRAQQVNKAEMGRLFKERLQAKKENG</sequence>
<dbReference type="InterPro" id="IPR011004">
    <property type="entry name" value="Trimer_LpxA-like_sf"/>
</dbReference>
<evidence type="ECO:0000259" key="19">
    <source>
        <dbReference type="Pfam" id="PF12804"/>
    </source>
</evidence>
<dbReference type="NCBIfam" id="TIGR01173">
    <property type="entry name" value="glmU"/>
    <property type="match status" value="1"/>
</dbReference>
<keyword evidence="12 18" id="KW-0511">Multifunctional enzyme</keyword>
<feature type="region of interest" description="Linker" evidence="18">
    <location>
        <begin position="241"/>
        <end position="261"/>
    </location>
</feature>
<proteinExistence type="inferred from homology"/>
<feature type="binding site" evidence="18">
    <location>
        <position position="166"/>
    </location>
    <ligand>
        <name>UDP-N-acetyl-alpha-D-glucosamine</name>
        <dbReference type="ChEBI" id="CHEBI:57705"/>
    </ligand>
</feature>
<dbReference type="NCBIfam" id="NF010933">
    <property type="entry name" value="PRK14353.1"/>
    <property type="match status" value="1"/>
</dbReference>
<evidence type="ECO:0000313" key="20">
    <source>
        <dbReference type="EMBL" id="OAZ76791.1"/>
    </source>
</evidence>